<dbReference type="SUPFAM" id="SSF53955">
    <property type="entry name" value="Lysozyme-like"/>
    <property type="match status" value="1"/>
</dbReference>
<dbReference type="CDD" id="cd16896">
    <property type="entry name" value="LT_Slt70-like"/>
    <property type="match status" value="1"/>
</dbReference>
<keyword evidence="2" id="KW-1133">Transmembrane helix</keyword>
<dbReference type="GO" id="GO:0000270">
    <property type="term" value="P:peptidoglycan metabolic process"/>
    <property type="evidence" value="ECO:0007669"/>
    <property type="project" value="InterPro"/>
</dbReference>
<dbReference type="Pfam" id="PF01464">
    <property type="entry name" value="SLT"/>
    <property type="match status" value="1"/>
</dbReference>
<keyword evidence="2" id="KW-0812">Transmembrane</keyword>
<sequence length="203" mass="24111">MTRLQTIIMNKRKKTRKKYAFLFVAGVVLMTLVFCSFYEFETVQKKYFYPYPYKEFVERYAEANGVDSALAASVIMNESKFRPDAKSHRGAIGLMQIMPETGEWISVQLEEERFTPDMLHDPETNIRYGIWYLAELRQEFYGNDILALAAYNAGRGMVHEWMEEKKWKKGFHSISEIPYAETREYVVKVLKNKEKYQSLYERR</sequence>
<protein>
    <submittedName>
        <fullName evidence="4">Soluble lytic murein transglycosylase</fullName>
    </submittedName>
</protein>
<evidence type="ECO:0000256" key="2">
    <source>
        <dbReference type="SAM" id="Phobius"/>
    </source>
</evidence>
<evidence type="ECO:0000313" key="5">
    <source>
        <dbReference type="Proteomes" id="UP000184404"/>
    </source>
</evidence>
<keyword evidence="2" id="KW-0472">Membrane</keyword>
<gene>
    <name evidence="4" type="ORF">SAMN02745190_00496</name>
</gene>
<keyword evidence="5" id="KW-1185">Reference proteome</keyword>
<dbReference type="InterPro" id="IPR000189">
    <property type="entry name" value="Transglyc_AS"/>
</dbReference>
<dbReference type="InterPro" id="IPR008258">
    <property type="entry name" value="Transglycosylase_SLT_dom_1"/>
</dbReference>
<dbReference type="EMBL" id="FQUG01000002">
    <property type="protein sequence ID" value="SHE44403.1"/>
    <property type="molecule type" value="Genomic_DNA"/>
</dbReference>
<dbReference type="PROSITE" id="PS00922">
    <property type="entry name" value="TRANSGLYCOSYLASE"/>
    <property type="match status" value="1"/>
</dbReference>
<evidence type="ECO:0000313" key="4">
    <source>
        <dbReference type="EMBL" id="SHE44403.1"/>
    </source>
</evidence>
<feature type="transmembrane region" description="Helical" evidence="2">
    <location>
        <begin position="20"/>
        <end position="40"/>
    </location>
</feature>
<dbReference type="PANTHER" id="PTHR37423:SF2">
    <property type="entry name" value="MEMBRANE-BOUND LYTIC MUREIN TRANSGLYCOSYLASE C"/>
    <property type="match status" value="1"/>
</dbReference>
<proteinExistence type="inferred from homology"/>
<evidence type="ECO:0000259" key="3">
    <source>
        <dbReference type="Pfam" id="PF01464"/>
    </source>
</evidence>
<reference evidence="4 5" key="1">
    <citation type="submission" date="2016-11" db="EMBL/GenBank/DDBJ databases">
        <authorList>
            <person name="Jaros S."/>
            <person name="Januszkiewicz K."/>
            <person name="Wedrychowicz H."/>
        </authorList>
    </citation>
    <scope>NUCLEOTIDE SEQUENCE [LARGE SCALE GENOMIC DNA]</scope>
    <source>
        <strain evidence="4 5">DSM 10502</strain>
    </source>
</reference>
<dbReference type="PANTHER" id="PTHR37423">
    <property type="entry name" value="SOLUBLE LYTIC MUREIN TRANSGLYCOSYLASE-RELATED"/>
    <property type="match status" value="1"/>
</dbReference>
<dbReference type="Gene3D" id="1.10.530.10">
    <property type="match status" value="1"/>
</dbReference>
<dbReference type="InterPro" id="IPR023346">
    <property type="entry name" value="Lysozyme-like_dom_sf"/>
</dbReference>
<name>A0A1M4TIU8_9FIRM</name>
<dbReference type="RefSeq" id="WP_234988197.1">
    <property type="nucleotide sequence ID" value="NZ_FQUG01000002.1"/>
</dbReference>
<dbReference type="GO" id="GO:0008933">
    <property type="term" value="F:peptidoglycan lytic transglycosylase activity"/>
    <property type="evidence" value="ECO:0007669"/>
    <property type="project" value="InterPro"/>
</dbReference>
<organism evidence="4 5">
    <name type="scientific">Schwartzia succinivorans DSM 10502</name>
    <dbReference type="NCBI Taxonomy" id="1123243"/>
    <lineage>
        <taxon>Bacteria</taxon>
        <taxon>Bacillati</taxon>
        <taxon>Bacillota</taxon>
        <taxon>Negativicutes</taxon>
        <taxon>Selenomonadales</taxon>
        <taxon>Selenomonadaceae</taxon>
        <taxon>Schwartzia</taxon>
    </lineage>
</organism>
<comment type="similarity">
    <text evidence="1">Belongs to the transglycosylase Slt family.</text>
</comment>
<accession>A0A1M4TIU8</accession>
<dbReference type="GO" id="GO:0016020">
    <property type="term" value="C:membrane"/>
    <property type="evidence" value="ECO:0007669"/>
    <property type="project" value="InterPro"/>
</dbReference>
<dbReference type="Proteomes" id="UP000184404">
    <property type="component" value="Unassembled WGS sequence"/>
</dbReference>
<dbReference type="STRING" id="1123243.SAMN02745190_00496"/>
<evidence type="ECO:0000256" key="1">
    <source>
        <dbReference type="ARBA" id="ARBA00007734"/>
    </source>
</evidence>
<dbReference type="AlphaFoldDB" id="A0A1M4TIU8"/>
<feature type="domain" description="Transglycosylase SLT" evidence="3">
    <location>
        <begin position="57"/>
        <end position="171"/>
    </location>
</feature>